<dbReference type="SUPFAM" id="SSF53474">
    <property type="entry name" value="alpha/beta-Hydrolases"/>
    <property type="match status" value="1"/>
</dbReference>
<gene>
    <name evidence="2" type="primary">dhaAF</name>
    <name evidence="2" type="ORF">AQZ59_01596</name>
</gene>
<dbReference type="Proteomes" id="UP000054404">
    <property type="component" value="Unassembled WGS sequence"/>
</dbReference>
<dbReference type="Pfam" id="PF00561">
    <property type="entry name" value="Abhydrolase_1"/>
    <property type="match status" value="1"/>
</dbReference>
<feature type="domain" description="AB hydrolase-1" evidence="1">
    <location>
        <begin position="3"/>
        <end position="100"/>
    </location>
</feature>
<evidence type="ECO:0000313" key="3">
    <source>
        <dbReference type="Proteomes" id="UP000054404"/>
    </source>
</evidence>
<sequence length="210" mass="22231">MTAVAFIHGHAHTPEVWRPVADHLPPAWAVVAPDLFAAARVGSDADAHRHAMAAHINRDLAMMGLEEPVIVVAEGLGAIPAIHYAVEHPGRVAGVFVSGPRLALRRGESMRLQVGAVMRRKGPTAVTSEQMGTYLAGLVGLDERKAAAQVRVPRVAIAGEKDSVGTRGATELQGAGWERDVAREASEDWYAYAPAAFAARVAEFATAHGL</sequence>
<name>A0A0W1KIL8_9ACTO</name>
<dbReference type="InterPro" id="IPR000073">
    <property type="entry name" value="AB_hydrolase_1"/>
</dbReference>
<dbReference type="STRING" id="59561.AQZ59_01596"/>
<accession>A0A0W1KIL8</accession>
<keyword evidence="2" id="KW-0378">Hydrolase</keyword>
<dbReference type="AlphaFoldDB" id="A0A0W1KIL8"/>
<evidence type="ECO:0000259" key="1">
    <source>
        <dbReference type="Pfam" id="PF00561"/>
    </source>
</evidence>
<dbReference type="EMBL" id="LNIZ01000009">
    <property type="protein sequence ID" value="KTF03469.1"/>
    <property type="molecule type" value="Genomic_DNA"/>
</dbReference>
<keyword evidence="3" id="KW-1185">Reference proteome</keyword>
<protein>
    <submittedName>
        <fullName evidence="2">Haloalkane dehalogenase</fullName>
        <ecNumber evidence="2">3.8.1.5</ecNumber>
    </submittedName>
</protein>
<dbReference type="Gene3D" id="3.40.50.1820">
    <property type="entry name" value="alpha/beta hydrolase"/>
    <property type="match status" value="1"/>
</dbReference>
<dbReference type="PATRIC" id="fig|59561.3.peg.1590"/>
<dbReference type="RefSeq" id="WP_062614117.1">
    <property type="nucleotide sequence ID" value="NZ_LNIZ01000009.1"/>
</dbReference>
<comment type="caution">
    <text evidence="2">The sequence shown here is derived from an EMBL/GenBank/DDBJ whole genome shotgun (WGS) entry which is preliminary data.</text>
</comment>
<dbReference type="InterPro" id="IPR029058">
    <property type="entry name" value="AB_hydrolase_fold"/>
</dbReference>
<organism evidence="2 3">
    <name type="scientific">Trueperella bernardiae</name>
    <dbReference type="NCBI Taxonomy" id="59561"/>
    <lineage>
        <taxon>Bacteria</taxon>
        <taxon>Bacillati</taxon>
        <taxon>Actinomycetota</taxon>
        <taxon>Actinomycetes</taxon>
        <taxon>Actinomycetales</taxon>
        <taxon>Actinomycetaceae</taxon>
        <taxon>Trueperella</taxon>
    </lineage>
</organism>
<evidence type="ECO:0000313" key="2">
    <source>
        <dbReference type="EMBL" id="KTF03469.1"/>
    </source>
</evidence>
<reference evidence="2 3" key="1">
    <citation type="submission" date="2015-11" db="EMBL/GenBank/DDBJ databases">
        <title>Draft Genome Sequence of the Type Strain Trueperella bernardiae LCDC 89-0504T, Isolated from Blood Culture.</title>
        <authorList>
            <person name="Bernier A.-M."/>
            <person name="Bernard K."/>
        </authorList>
    </citation>
    <scope>NUCLEOTIDE SEQUENCE [LARGE SCALE GENOMIC DNA]</scope>
    <source>
        <strain evidence="2 3">LCDC 89-0504</strain>
    </source>
</reference>
<proteinExistence type="predicted"/>
<dbReference type="EC" id="3.8.1.5" evidence="2"/>
<dbReference type="OrthoDB" id="3268661at2"/>
<dbReference type="GO" id="GO:0018786">
    <property type="term" value="F:haloalkane dehalogenase activity"/>
    <property type="evidence" value="ECO:0007669"/>
    <property type="project" value="UniProtKB-EC"/>
</dbReference>